<dbReference type="PROSITE" id="PS50991">
    <property type="entry name" value="PYR_CT"/>
    <property type="match status" value="1"/>
</dbReference>
<protein>
    <recommendedName>
        <fullName evidence="3">Pyruvate carboxyltransferase domain-containing protein</fullName>
    </recommendedName>
</protein>
<gene>
    <name evidence="4" type="ORF">IAG44_01910</name>
</gene>
<feature type="domain" description="Pyruvate carboxyltransferase" evidence="3">
    <location>
        <begin position="7"/>
        <end position="264"/>
    </location>
</feature>
<dbReference type="Gene3D" id="3.20.20.70">
    <property type="entry name" value="Aldolase class I"/>
    <property type="match status" value="1"/>
</dbReference>
<dbReference type="GO" id="GO:0046912">
    <property type="term" value="F:acyltransferase activity, acyl groups converted into alkyl on transfer"/>
    <property type="evidence" value="ECO:0007669"/>
    <property type="project" value="InterPro"/>
</dbReference>
<dbReference type="GO" id="GO:0043714">
    <property type="term" value="F:(R)-citramalate synthase activity"/>
    <property type="evidence" value="ECO:0007669"/>
    <property type="project" value="UniProtKB-EC"/>
</dbReference>
<evidence type="ECO:0000259" key="3">
    <source>
        <dbReference type="PROSITE" id="PS50991"/>
    </source>
</evidence>
<dbReference type="EMBL" id="CP060828">
    <property type="protein sequence ID" value="QNP68347.1"/>
    <property type="molecule type" value="Genomic_DNA"/>
</dbReference>
<accession>A0A7H0I6D1</accession>
<comment type="pathway">
    <text evidence="1">Amino-acid biosynthesis.</text>
</comment>
<evidence type="ECO:0000313" key="4">
    <source>
        <dbReference type="EMBL" id="QNP68347.1"/>
    </source>
</evidence>
<comment type="catalytic activity">
    <reaction evidence="2">
        <text>pyruvate + acetyl-CoA + H2O = (3R)-citramalate + CoA + H(+)</text>
        <dbReference type="Rhea" id="RHEA:19045"/>
        <dbReference type="ChEBI" id="CHEBI:15361"/>
        <dbReference type="ChEBI" id="CHEBI:15377"/>
        <dbReference type="ChEBI" id="CHEBI:15378"/>
        <dbReference type="ChEBI" id="CHEBI:30934"/>
        <dbReference type="ChEBI" id="CHEBI:57287"/>
        <dbReference type="ChEBI" id="CHEBI:57288"/>
        <dbReference type="EC" id="2.3.3.21"/>
    </reaction>
</comment>
<proteinExistence type="predicted"/>
<evidence type="ECO:0000256" key="1">
    <source>
        <dbReference type="ARBA" id="ARBA00029440"/>
    </source>
</evidence>
<reference evidence="4 5" key="1">
    <citation type="submission" date="2020-08" db="EMBL/GenBank/DDBJ databases">
        <title>A novel species.</title>
        <authorList>
            <person name="Gao J."/>
        </authorList>
    </citation>
    <scope>NUCLEOTIDE SEQUENCE [LARGE SCALE GENOMIC DNA]</scope>
    <source>
        <strain evidence="4 5">CRXT-G-22</strain>
    </source>
</reference>
<dbReference type="SUPFAM" id="SSF51569">
    <property type="entry name" value="Aldolase"/>
    <property type="match status" value="1"/>
</dbReference>
<dbReference type="InterPro" id="IPR005675">
    <property type="entry name" value="Citramal_synthase"/>
</dbReference>
<dbReference type="GO" id="GO:0019752">
    <property type="term" value="P:carboxylic acid metabolic process"/>
    <property type="evidence" value="ECO:0007669"/>
    <property type="project" value="InterPro"/>
</dbReference>
<evidence type="ECO:0000313" key="5">
    <source>
        <dbReference type="Proteomes" id="UP000516052"/>
    </source>
</evidence>
<dbReference type="Pfam" id="PF00682">
    <property type="entry name" value="HMGL-like"/>
    <property type="match status" value="1"/>
</dbReference>
<dbReference type="PANTHER" id="PTHR43538:SF1">
    <property type="entry name" value="(R)-CITRAMALATE SYNTHASE"/>
    <property type="match status" value="1"/>
</dbReference>
<sequence>MKSDHKIALLDVTLRDGGYVNKHSWTAGQAQQVVRACAAAGVPFTEVGYLRPARHGAEDDTAPSASCPPRYLEALQAEASLGVDAGTGTGLVVMAHARDTGPSDLAGLARSGVRLVRMPGPPHKIQELAPYAEAVRGAGMRFAVNLTRVSELTEKEILGAAEAAQRISADMFYLADSNGSMFPDGIARIARQVRNSVSMTLGFHAHDGLSLGFANALAAMDNDFEYIDASLCGMGKGGGNLALELIAAHLYFRRLCDVSVTPLVDAAVSLLTPWKGDQILSRCESIVSGILDLNLENLAEIRSAGEGSTLFSMLDGTRTPC</sequence>
<dbReference type="InterPro" id="IPR013785">
    <property type="entry name" value="Aldolase_TIM"/>
</dbReference>
<dbReference type="InterPro" id="IPR000891">
    <property type="entry name" value="PYR_CT"/>
</dbReference>
<evidence type="ECO:0000256" key="2">
    <source>
        <dbReference type="ARBA" id="ARBA00048263"/>
    </source>
</evidence>
<organism evidence="4 5">
    <name type="scientific">Streptomyces roseirectus</name>
    <dbReference type="NCBI Taxonomy" id="2768066"/>
    <lineage>
        <taxon>Bacteria</taxon>
        <taxon>Bacillati</taxon>
        <taxon>Actinomycetota</taxon>
        <taxon>Actinomycetes</taxon>
        <taxon>Kitasatosporales</taxon>
        <taxon>Streptomycetaceae</taxon>
        <taxon>Streptomyces</taxon>
    </lineage>
</organism>
<name>A0A7H0I6D1_9ACTN</name>
<dbReference type="RefSeq" id="WP_187745389.1">
    <property type="nucleotide sequence ID" value="NZ_CP060828.1"/>
</dbReference>
<dbReference type="KEGG" id="sroi:IAG44_01910"/>
<keyword evidence="5" id="KW-1185">Reference proteome</keyword>
<dbReference type="AlphaFoldDB" id="A0A7H0I6D1"/>
<dbReference type="PANTHER" id="PTHR43538">
    <property type="entry name" value="ALPHA-IPM SYNTHASE/HOMOCITRATE SYNTHASE"/>
    <property type="match status" value="1"/>
</dbReference>
<dbReference type="Proteomes" id="UP000516052">
    <property type="component" value="Chromosome"/>
</dbReference>